<dbReference type="PANTHER" id="PTHR34220:SF7">
    <property type="entry name" value="SENSOR HISTIDINE KINASE YPDA"/>
    <property type="match status" value="1"/>
</dbReference>
<keyword evidence="3" id="KW-1185">Reference proteome</keyword>
<dbReference type="InterPro" id="IPR050640">
    <property type="entry name" value="Bact_2-comp_sensor_kinase"/>
</dbReference>
<name>A0A7G9LET7_9FLAO</name>
<feature type="domain" description="Signal transduction histidine kinase internal region" evidence="1">
    <location>
        <begin position="75"/>
        <end position="153"/>
    </location>
</feature>
<dbReference type="InterPro" id="IPR036890">
    <property type="entry name" value="HATPase_C_sf"/>
</dbReference>
<reference evidence="2 3" key="1">
    <citation type="submission" date="2020-08" db="EMBL/GenBank/DDBJ databases">
        <title>Polaribacter sp. L12M9 isolated from gut of the Korean scallop.</title>
        <authorList>
            <person name="Jeong Y.S."/>
        </authorList>
    </citation>
    <scope>NUCLEOTIDE SEQUENCE [LARGE SCALE GENOMIC DNA]</scope>
    <source>
        <strain evidence="2 3">L12M9</strain>
    </source>
</reference>
<dbReference type="PANTHER" id="PTHR34220">
    <property type="entry name" value="SENSOR HISTIDINE KINASE YPDA"/>
    <property type="match status" value="1"/>
</dbReference>
<sequence>MIGICLEVIVISIGLGYKYHIYRQERDNYNELLIKEFQKNDKLKDQLNEKLSEKVEHYKISEVEALYQKQINELKLTSLLSQMNPHFIFNALNSIKLYIINNESKLAARYLNKFSKLIRRILEASTTKEVSLQEELETMDLYMTIENIRFSNEIDFQIKVDESVSLETIKVPPLLLQPFLENSIWHGLSSKKTNKKITLSIAENNKKHLSIIIADNGIGRKASAKIKAEKSINRKSIGINLTKERLTNFVKNLKKNYSITYEDLLDDNKTAIGTKVILKIPLF</sequence>
<dbReference type="SUPFAM" id="SSF55874">
    <property type="entry name" value="ATPase domain of HSP90 chaperone/DNA topoisomerase II/histidine kinase"/>
    <property type="match status" value="1"/>
</dbReference>
<keyword evidence="2" id="KW-0808">Transferase</keyword>
<dbReference type="AlphaFoldDB" id="A0A7G9LET7"/>
<dbReference type="Pfam" id="PF06580">
    <property type="entry name" value="His_kinase"/>
    <property type="match status" value="1"/>
</dbReference>
<dbReference type="Gene3D" id="3.30.565.10">
    <property type="entry name" value="Histidine kinase-like ATPase, C-terminal domain"/>
    <property type="match status" value="1"/>
</dbReference>
<proteinExistence type="predicted"/>
<evidence type="ECO:0000313" key="3">
    <source>
        <dbReference type="Proteomes" id="UP000515808"/>
    </source>
</evidence>
<dbReference type="RefSeq" id="WP_187484005.1">
    <property type="nucleotide sequence ID" value="NZ_CP060695.1"/>
</dbReference>
<evidence type="ECO:0000313" key="2">
    <source>
        <dbReference type="EMBL" id="QNM87136.1"/>
    </source>
</evidence>
<evidence type="ECO:0000259" key="1">
    <source>
        <dbReference type="Pfam" id="PF06580"/>
    </source>
</evidence>
<dbReference type="Proteomes" id="UP000515808">
    <property type="component" value="Chromosome"/>
</dbReference>
<keyword evidence="2" id="KW-0418">Kinase</keyword>
<dbReference type="GO" id="GO:0016020">
    <property type="term" value="C:membrane"/>
    <property type="evidence" value="ECO:0007669"/>
    <property type="project" value="InterPro"/>
</dbReference>
<protein>
    <submittedName>
        <fullName evidence="2">Histidine kinase</fullName>
    </submittedName>
</protein>
<dbReference type="InterPro" id="IPR010559">
    <property type="entry name" value="Sig_transdc_His_kin_internal"/>
</dbReference>
<dbReference type="EMBL" id="CP060695">
    <property type="protein sequence ID" value="QNM87136.1"/>
    <property type="molecule type" value="Genomic_DNA"/>
</dbReference>
<dbReference type="GO" id="GO:0000155">
    <property type="term" value="F:phosphorelay sensor kinase activity"/>
    <property type="evidence" value="ECO:0007669"/>
    <property type="project" value="InterPro"/>
</dbReference>
<gene>
    <name evidence="2" type="ORF">H9W90_14230</name>
</gene>
<organism evidence="2 3">
    <name type="scientific">Polaribacter pectinis</name>
    <dbReference type="NCBI Taxonomy" id="2738844"/>
    <lineage>
        <taxon>Bacteria</taxon>
        <taxon>Pseudomonadati</taxon>
        <taxon>Bacteroidota</taxon>
        <taxon>Flavobacteriia</taxon>
        <taxon>Flavobacteriales</taxon>
        <taxon>Flavobacteriaceae</taxon>
    </lineage>
</organism>
<accession>A0A7G9LET7</accession>
<dbReference type="KEGG" id="ppec:H9W90_14230"/>